<evidence type="ECO:0000313" key="4">
    <source>
        <dbReference type="EMBL" id="RED65930.1"/>
    </source>
</evidence>
<feature type="compositionally biased region" description="Low complexity" evidence="1">
    <location>
        <begin position="26"/>
        <end position="56"/>
    </location>
</feature>
<dbReference type="InterPro" id="IPR039424">
    <property type="entry name" value="SBP_5"/>
</dbReference>
<dbReference type="Gene3D" id="3.40.190.10">
    <property type="entry name" value="Periplasmic binding protein-like II"/>
    <property type="match status" value="1"/>
</dbReference>
<dbReference type="GO" id="GO:0042597">
    <property type="term" value="C:periplasmic space"/>
    <property type="evidence" value="ECO:0007669"/>
    <property type="project" value="UniProtKB-ARBA"/>
</dbReference>
<dbReference type="GO" id="GO:0043190">
    <property type="term" value="C:ATP-binding cassette (ABC) transporter complex"/>
    <property type="evidence" value="ECO:0007669"/>
    <property type="project" value="InterPro"/>
</dbReference>
<dbReference type="OrthoDB" id="9796817at2"/>
<dbReference type="EMBL" id="QRDY01000001">
    <property type="protein sequence ID" value="RED65930.1"/>
    <property type="molecule type" value="Genomic_DNA"/>
</dbReference>
<accession>A0A3D9IVU0</accession>
<name>A0A3D9IVU0_9BACL</name>
<dbReference type="PROSITE" id="PS51257">
    <property type="entry name" value="PROKAR_LIPOPROTEIN"/>
    <property type="match status" value="1"/>
</dbReference>
<keyword evidence="2" id="KW-0732">Signal</keyword>
<keyword evidence="5" id="KW-1185">Reference proteome</keyword>
<dbReference type="SUPFAM" id="SSF53850">
    <property type="entry name" value="Periplasmic binding protein-like II"/>
    <property type="match status" value="1"/>
</dbReference>
<organism evidence="4 5">
    <name type="scientific">Cohnella lupini</name>
    <dbReference type="NCBI Taxonomy" id="1294267"/>
    <lineage>
        <taxon>Bacteria</taxon>
        <taxon>Bacillati</taxon>
        <taxon>Bacillota</taxon>
        <taxon>Bacilli</taxon>
        <taxon>Bacillales</taxon>
        <taxon>Paenibacillaceae</taxon>
        <taxon>Cohnella</taxon>
    </lineage>
</organism>
<feature type="chain" id="PRO_5039281248" evidence="2">
    <location>
        <begin position="21"/>
        <end position="572"/>
    </location>
</feature>
<reference evidence="4 5" key="1">
    <citation type="submission" date="2018-07" db="EMBL/GenBank/DDBJ databases">
        <title>Genomic Encyclopedia of Type Strains, Phase III (KMG-III): the genomes of soil and plant-associated and newly described type strains.</title>
        <authorList>
            <person name="Whitman W."/>
        </authorList>
    </citation>
    <scope>NUCLEOTIDE SEQUENCE [LARGE SCALE GENOMIC DNA]</scope>
    <source>
        <strain evidence="4 5">CECT 8236</strain>
    </source>
</reference>
<protein>
    <submittedName>
        <fullName evidence="4">Peptide/nickel transport system substrate-binding protein</fullName>
    </submittedName>
</protein>
<dbReference type="InterPro" id="IPR030678">
    <property type="entry name" value="Peptide/Ni-bd"/>
</dbReference>
<dbReference type="FunFam" id="3.90.76.10:FF:000004">
    <property type="entry name" value="Peptide ABC transporter substrate-binding protein"/>
    <property type="match status" value="1"/>
</dbReference>
<proteinExistence type="predicted"/>
<dbReference type="Proteomes" id="UP000256869">
    <property type="component" value="Unassembled WGS sequence"/>
</dbReference>
<dbReference type="Gene3D" id="3.10.105.10">
    <property type="entry name" value="Dipeptide-binding Protein, Domain 3"/>
    <property type="match status" value="1"/>
</dbReference>
<feature type="signal peptide" evidence="2">
    <location>
        <begin position="1"/>
        <end position="20"/>
    </location>
</feature>
<evidence type="ECO:0000256" key="1">
    <source>
        <dbReference type="SAM" id="MobiDB-lite"/>
    </source>
</evidence>
<dbReference type="Gene3D" id="3.90.76.10">
    <property type="entry name" value="Dipeptide-binding Protein, Domain 1"/>
    <property type="match status" value="1"/>
</dbReference>
<dbReference type="PIRSF" id="PIRSF002741">
    <property type="entry name" value="MppA"/>
    <property type="match status" value="1"/>
</dbReference>
<feature type="domain" description="Solute-binding protein family 5" evidence="3">
    <location>
        <begin position="99"/>
        <end position="483"/>
    </location>
</feature>
<dbReference type="AlphaFoldDB" id="A0A3D9IVU0"/>
<comment type="caution">
    <text evidence="4">The sequence shown here is derived from an EMBL/GenBank/DDBJ whole genome shotgun (WGS) entry which is preliminary data.</text>
</comment>
<dbReference type="GO" id="GO:1904680">
    <property type="term" value="F:peptide transmembrane transporter activity"/>
    <property type="evidence" value="ECO:0007669"/>
    <property type="project" value="TreeGrafter"/>
</dbReference>
<dbReference type="Pfam" id="PF00496">
    <property type="entry name" value="SBP_bac_5"/>
    <property type="match status" value="1"/>
</dbReference>
<dbReference type="InterPro" id="IPR000914">
    <property type="entry name" value="SBP_5_dom"/>
</dbReference>
<dbReference type="CDD" id="cd08514">
    <property type="entry name" value="PBP2_AppA_like"/>
    <property type="match status" value="1"/>
</dbReference>
<evidence type="ECO:0000313" key="5">
    <source>
        <dbReference type="Proteomes" id="UP000256869"/>
    </source>
</evidence>
<evidence type="ECO:0000256" key="2">
    <source>
        <dbReference type="SAM" id="SignalP"/>
    </source>
</evidence>
<sequence>MKKGLSAILTSIIGLSLVLSGCSSNNSGSSPSASGPASPSSSSTASESAAPAASGGTVTVAQSSEPGNLNPLIYATTSDTNVTHMIFDPLVKPDDKLNIIGGLAKSWDVSEDGLTYTFHLNEGVKWHDGTPFTANDVAFTFSSIASSSYDGGAYSRVQPVVGAEDFHAGKADGVSGIKVVDDNTIAFTLAKPNASFIANLFIGILPEHILKDVSPADWAKNDFNRNPIGTGPFKFAKWETGQYIEVDANPDYFGGAPKLDKVITRFGDANTMLAAFMNNEIDIVPVPADQVAGVKSLGFAEVKAANDLSVYYVGFNLLNGFFKDPNVRKALAYATDKNLIVSSIIGEYGEVSDDLFPNAHWSHNPDVTKYPFDVAKAKQLLEEAGFKLNSGGIYEKDGKELKFTLNVPTGKVEREKTGALLKQQWGAIGVNVEIISLDFSTLVTKLLPTGSDGKQRAVTAEDYDAYILGFGVEVDPDEYRSYFDSAFMPPNGYNFVNYSNPAIDELFDKELSQTNQEERTATFHEIAKTLSDDQPWIPIYGQKTVFASNTKIDGFNPDFRGVSFNAREWSLK</sequence>
<evidence type="ECO:0000259" key="3">
    <source>
        <dbReference type="Pfam" id="PF00496"/>
    </source>
</evidence>
<dbReference type="PANTHER" id="PTHR30290">
    <property type="entry name" value="PERIPLASMIC BINDING COMPONENT OF ABC TRANSPORTER"/>
    <property type="match status" value="1"/>
</dbReference>
<gene>
    <name evidence="4" type="ORF">DFP95_101426</name>
</gene>
<feature type="region of interest" description="Disordered" evidence="1">
    <location>
        <begin position="26"/>
        <end position="64"/>
    </location>
</feature>
<dbReference type="GO" id="GO:0015833">
    <property type="term" value="P:peptide transport"/>
    <property type="evidence" value="ECO:0007669"/>
    <property type="project" value="TreeGrafter"/>
</dbReference>